<protein>
    <submittedName>
        <fullName evidence="2">Alpha/beta hydrolase</fullName>
    </submittedName>
</protein>
<keyword evidence="3" id="KW-1185">Reference proteome</keyword>
<dbReference type="Gene3D" id="3.40.50.1820">
    <property type="entry name" value="alpha/beta hydrolase"/>
    <property type="match status" value="1"/>
</dbReference>
<reference evidence="3" key="1">
    <citation type="journal article" date="2019" name="Int. J. Syst. Evol. Microbiol.">
        <title>The Global Catalogue of Microorganisms (GCM) 10K type strain sequencing project: providing services to taxonomists for standard genome sequencing and annotation.</title>
        <authorList>
            <consortium name="The Broad Institute Genomics Platform"/>
            <consortium name="The Broad Institute Genome Sequencing Center for Infectious Disease"/>
            <person name="Wu L."/>
            <person name="Ma J."/>
        </authorList>
    </citation>
    <scope>NUCLEOTIDE SEQUENCE [LARGE SCALE GENOMIC DNA]</scope>
    <source>
        <strain evidence="3">CGMCC 1.15180</strain>
    </source>
</reference>
<evidence type="ECO:0000313" key="3">
    <source>
        <dbReference type="Proteomes" id="UP001597361"/>
    </source>
</evidence>
<dbReference type="RefSeq" id="WP_376886384.1">
    <property type="nucleotide sequence ID" value="NZ_JBHUHR010000031.1"/>
</dbReference>
<dbReference type="SUPFAM" id="SSF53474">
    <property type="entry name" value="alpha/beta-Hydrolases"/>
    <property type="match status" value="1"/>
</dbReference>
<gene>
    <name evidence="2" type="ORF">ACFSKL_11495</name>
</gene>
<organism evidence="2 3">
    <name type="scientific">Belliella marina</name>
    <dbReference type="NCBI Taxonomy" id="1644146"/>
    <lineage>
        <taxon>Bacteria</taxon>
        <taxon>Pseudomonadati</taxon>
        <taxon>Bacteroidota</taxon>
        <taxon>Cytophagia</taxon>
        <taxon>Cytophagales</taxon>
        <taxon>Cyclobacteriaceae</taxon>
        <taxon>Belliella</taxon>
    </lineage>
</organism>
<comment type="caution">
    <text evidence="2">The sequence shown here is derived from an EMBL/GenBank/DDBJ whole genome shotgun (WGS) entry which is preliminary data.</text>
</comment>
<evidence type="ECO:0000313" key="2">
    <source>
        <dbReference type="EMBL" id="MFD2035421.1"/>
    </source>
</evidence>
<dbReference type="InterPro" id="IPR029058">
    <property type="entry name" value="AB_hydrolase_fold"/>
</dbReference>
<proteinExistence type="predicted"/>
<dbReference type="EMBL" id="JBHUHR010000031">
    <property type="protein sequence ID" value="MFD2035421.1"/>
    <property type="molecule type" value="Genomic_DNA"/>
</dbReference>
<dbReference type="PANTHER" id="PTHR11614">
    <property type="entry name" value="PHOSPHOLIPASE-RELATED"/>
    <property type="match status" value="1"/>
</dbReference>
<name>A0ABW4VMS8_9BACT</name>
<feature type="domain" description="Serine aminopeptidase S33" evidence="1">
    <location>
        <begin position="82"/>
        <end position="301"/>
    </location>
</feature>
<dbReference type="GO" id="GO:0016787">
    <property type="term" value="F:hydrolase activity"/>
    <property type="evidence" value="ECO:0007669"/>
    <property type="project" value="UniProtKB-KW"/>
</dbReference>
<accession>A0ABW4VMS8</accession>
<dbReference type="InterPro" id="IPR051044">
    <property type="entry name" value="MAG_DAG_Lipase"/>
</dbReference>
<dbReference type="InterPro" id="IPR022742">
    <property type="entry name" value="Hydrolase_4"/>
</dbReference>
<sequence length="323" mass="36101">MKLKNSFKFLIVAVVASSGFVLSLMFFSSYSQAQHVGISEDRATVLRDNYSGLHHLIHTSDGETLFLRRWNPDLVNSERKEVAILILHGFTAHSGAYDMVGIPFSESGYTTFGLDYRGHGLSGGNRGDTPGKKRWISDLAEAVVFIKELGYSEVVVLGHSLGVAASFTVANAVPYEIAGLVLLSGAYEGRDGLSKPPSFLDKVRFVASAIFRPSHQSVDYYREGMTVLQDSLFTMKYTPRFLMMLDVRTLRLPDDMNIPVLVGIGDNDELFTVEKVKELYDLIPGNKKEFLVMENTTHSIIPRESWMQVVDWLDRSFVISEVN</sequence>
<keyword evidence="2" id="KW-0378">Hydrolase</keyword>
<evidence type="ECO:0000259" key="1">
    <source>
        <dbReference type="Pfam" id="PF12146"/>
    </source>
</evidence>
<dbReference type="Proteomes" id="UP001597361">
    <property type="component" value="Unassembled WGS sequence"/>
</dbReference>
<dbReference type="Pfam" id="PF12146">
    <property type="entry name" value="Hydrolase_4"/>
    <property type="match status" value="1"/>
</dbReference>